<evidence type="ECO:0000313" key="1">
    <source>
        <dbReference type="EMBL" id="MFC3763707.1"/>
    </source>
</evidence>
<dbReference type="InterPro" id="IPR007612">
    <property type="entry name" value="LOR"/>
</dbReference>
<dbReference type="RefSeq" id="WP_205118581.1">
    <property type="nucleotide sequence ID" value="NZ_JAFBCM010000001.1"/>
</dbReference>
<dbReference type="Pfam" id="PF04525">
    <property type="entry name" value="LOR"/>
    <property type="match status" value="1"/>
</dbReference>
<name>A0ABV7YGG5_9ACTN</name>
<evidence type="ECO:0000313" key="2">
    <source>
        <dbReference type="Proteomes" id="UP001595699"/>
    </source>
</evidence>
<organism evidence="1 2">
    <name type="scientific">Tenggerimyces flavus</name>
    <dbReference type="NCBI Taxonomy" id="1708749"/>
    <lineage>
        <taxon>Bacteria</taxon>
        <taxon>Bacillati</taxon>
        <taxon>Actinomycetota</taxon>
        <taxon>Actinomycetes</taxon>
        <taxon>Propionibacteriales</taxon>
        <taxon>Nocardioidaceae</taxon>
        <taxon>Tenggerimyces</taxon>
    </lineage>
</organism>
<comment type="caution">
    <text evidence="1">The sequence shown here is derived from an EMBL/GenBank/DDBJ whole genome shotgun (WGS) entry which is preliminary data.</text>
</comment>
<dbReference type="Proteomes" id="UP001595699">
    <property type="component" value="Unassembled WGS sequence"/>
</dbReference>
<accession>A0ABV7YGG5</accession>
<dbReference type="EMBL" id="JBHRZH010000020">
    <property type="protein sequence ID" value="MFC3763707.1"/>
    <property type="molecule type" value="Genomic_DNA"/>
</dbReference>
<reference evidence="2" key="1">
    <citation type="journal article" date="2019" name="Int. J. Syst. Evol. Microbiol.">
        <title>The Global Catalogue of Microorganisms (GCM) 10K type strain sequencing project: providing services to taxonomists for standard genome sequencing and annotation.</title>
        <authorList>
            <consortium name="The Broad Institute Genomics Platform"/>
            <consortium name="The Broad Institute Genome Sequencing Center for Infectious Disease"/>
            <person name="Wu L."/>
            <person name="Ma J."/>
        </authorList>
    </citation>
    <scope>NUCLEOTIDE SEQUENCE [LARGE SCALE GENOMIC DNA]</scope>
    <source>
        <strain evidence="2">CGMCC 4.7241</strain>
    </source>
</reference>
<gene>
    <name evidence="1" type="ORF">ACFOUW_22910</name>
</gene>
<protein>
    <submittedName>
        <fullName evidence="1">Uncharacterized protein</fullName>
    </submittedName>
</protein>
<keyword evidence="2" id="KW-1185">Reference proteome</keyword>
<proteinExistence type="predicted"/>
<sequence length="185" mass="21089">MDLATFQGQQTLEIRQRITFMVNRYEIWAGGEIMGLAQQKRMTMREQVTFFGDEDKTLPLFGFKARQIMDLGATYDVTAPDGGVIGSFRKDFGKSLLRSTWHLTQPGLGECTGSERNQVIAILRRFSDFAWPYHFDFTTPDGRPIFSVERQWALRDKYAVTINDPAIDRRLVAAMAVALDALQAR</sequence>